<dbReference type="NCBIfam" id="TIGR00730">
    <property type="entry name" value="Rossman fold protein, TIGR00730 family"/>
    <property type="match status" value="1"/>
</dbReference>
<evidence type="ECO:0000256" key="2">
    <source>
        <dbReference type="ARBA" id="ARBA00006763"/>
    </source>
</evidence>
<accession>A0A443JJQ6</accession>
<dbReference type="Pfam" id="PF03641">
    <property type="entry name" value="Lysine_decarbox"/>
    <property type="match status" value="1"/>
</dbReference>
<evidence type="ECO:0000313" key="6">
    <source>
        <dbReference type="EMBL" id="RWR26259.1"/>
    </source>
</evidence>
<dbReference type="EMBL" id="SAUY01000003">
    <property type="protein sequence ID" value="RWR34180.1"/>
    <property type="molecule type" value="Genomic_DNA"/>
</dbReference>
<dbReference type="Gene3D" id="3.40.50.450">
    <property type="match status" value="1"/>
</dbReference>
<evidence type="ECO:0000313" key="10">
    <source>
        <dbReference type="Proteomes" id="UP000285295"/>
    </source>
</evidence>
<dbReference type="PANTHER" id="PTHR31223:SF70">
    <property type="entry name" value="LOG FAMILY PROTEIN YJL055W"/>
    <property type="match status" value="1"/>
</dbReference>
<evidence type="ECO:0000256" key="3">
    <source>
        <dbReference type="RuleBase" id="RU363015"/>
    </source>
</evidence>
<dbReference type="SUPFAM" id="SSF102405">
    <property type="entry name" value="MCP/YpsA-like"/>
    <property type="match status" value="1"/>
</dbReference>
<dbReference type="EMBL" id="SAUW01000006">
    <property type="protein sequence ID" value="RWR13051.1"/>
    <property type="molecule type" value="Genomic_DNA"/>
</dbReference>
<accession>A0A443K0L6</accession>
<keyword evidence="3" id="KW-0378">Hydrolase</keyword>
<comment type="caution">
    <text evidence="4">The sequence shown here is derived from an EMBL/GenBank/DDBJ whole genome shotgun (WGS) entry which is preliminary data.</text>
</comment>
<dbReference type="OrthoDB" id="9801098at2"/>
<dbReference type="Proteomes" id="UP000285710">
    <property type="component" value="Unassembled WGS sequence"/>
</dbReference>
<dbReference type="EC" id="3.2.2.n1" evidence="3"/>
<dbReference type="RefSeq" id="WP_128208791.1">
    <property type="nucleotide sequence ID" value="NZ_JBHRSO010000041.1"/>
</dbReference>
<dbReference type="Proteomes" id="UP000285295">
    <property type="component" value="Unassembled WGS sequence"/>
</dbReference>
<accession>A0A443KN11</accession>
<dbReference type="Proteomes" id="UP000284451">
    <property type="component" value="Unassembled WGS sequence"/>
</dbReference>
<evidence type="ECO:0000313" key="11">
    <source>
        <dbReference type="Proteomes" id="UP000285710"/>
    </source>
</evidence>
<protein>
    <recommendedName>
        <fullName evidence="3">Cytokinin riboside 5'-monophosphate phosphoribohydrolase</fullName>
        <ecNumber evidence="3">3.2.2.n1</ecNumber>
    </recommendedName>
</protein>
<comment type="similarity">
    <text evidence="2 3">Belongs to the LOG family.</text>
</comment>
<dbReference type="EMBL" id="SAUX01000036">
    <property type="protein sequence ID" value="RWR26259.1"/>
    <property type="molecule type" value="Genomic_DNA"/>
</dbReference>
<evidence type="ECO:0000313" key="8">
    <source>
        <dbReference type="Proteomes" id="UP000284451"/>
    </source>
</evidence>
<accession>A0A443IXZ3</accession>
<dbReference type="InterPro" id="IPR031100">
    <property type="entry name" value="LOG_fam"/>
</dbReference>
<proteinExistence type="inferred from homology"/>
<dbReference type="InterPro" id="IPR005269">
    <property type="entry name" value="LOG"/>
</dbReference>
<dbReference type="GO" id="GO:0005829">
    <property type="term" value="C:cytosol"/>
    <property type="evidence" value="ECO:0007669"/>
    <property type="project" value="TreeGrafter"/>
</dbReference>
<dbReference type="GO" id="GO:0009691">
    <property type="term" value="P:cytokinin biosynthetic process"/>
    <property type="evidence" value="ECO:0007669"/>
    <property type="project" value="UniProtKB-UniRule"/>
</dbReference>
<dbReference type="AlphaFoldDB" id="A0A443IXZ3"/>
<keyword evidence="3" id="KW-0203">Cytokinin biosynthesis</keyword>
<evidence type="ECO:0000313" key="4">
    <source>
        <dbReference type="EMBL" id="RWR13051.1"/>
    </source>
</evidence>
<evidence type="ECO:0000313" key="5">
    <source>
        <dbReference type="EMBL" id="RWR20741.1"/>
    </source>
</evidence>
<dbReference type="GO" id="GO:0008714">
    <property type="term" value="F:AMP nucleosidase activity"/>
    <property type="evidence" value="ECO:0007669"/>
    <property type="project" value="UniProtKB-EC"/>
</dbReference>
<evidence type="ECO:0000313" key="9">
    <source>
        <dbReference type="Proteomes" id="UP000284476"/>
    </source>
</evidence>
<dbReference type="PANTHER" id="PTHR31223">
    <property type="entry name" value="LOG FAMILY PROTEIN YJL055W"/>
    <property type="match status" value="1"/>
</dbReference>
<reference evidence="8 9" key="1">
    <citation type="submission" date="2019-01" db="EMBL/GenBank/DDBJ databases">
        <title>Sinorhodobacter populi sp. nov. isolated from the symptomatic bark tissue of Populus euramericana canker.</title>
        <authorList>
            <person name="Xu G."/>
        </authorList>
    </citation>
    <scope>NUCLEOTIDE SEQUENCE [LARGE SCALE GENOMIC DNA]</scope>
    <source>
        <strain evidence="7 8">07D10-4-3</strain>
        <strain evidence="4 11">2D-5</strain>
        <strain evidence="6 10">D19-10-3-21</strain>
        <strain evidence="5 9">SK2B-1</strain>
    </source>
</reference>
<dbReference type="Proteomes" id="UP000284476">
    <property type="component" value="Unassembled WGS sequence"/>
</dbReference>
<keyword evidence="11" id="KW-1185">Reference proteome</keyword>
<evidence type="ECO:0000256" key="1">
    <source>
        <dbReference type="ARBA" id="ARBA00000274"/>
    </source>
</evidence>
<dbReference type="EMBL" id="SAUZ01000011">
    <property type="protein sequence ID" value="RWR20741.1"/>
    <property type="molecule type" value="Genomic_DNA"/>
</dbReference>
<organism evidence="4 11">
    <name type="scientific">Paenirhodobacter populi</name>
    <dbReference type="NCBI Taxonomy" id="2306993"/>
    <lineage>
        <taxon>Bacteria</taxon>
        <taxon>Pseudomonadati</taxon>
        <taxon>Pseudomonadota</taxon>
        <taxon>Alphaproteobacteria</taxon>
        <taxon>Rhodobacterales</taxon>
        <taxon>Rhodobacter group</taxon>
        <taxon>Paenirhodobacter</taxon>
    </lineage>
</organism>
<sequence length="189" mass="20530">MPHPAANPAHSVCVFCGSRTGNRPAYLRAAHETGAILAQHGWQLVYGAGDVGLMGEVARAAQEAGGRTFGVIPEHLFSREVGKRDLSTFVVTQTMHERKKVMFMNCDAIVVLPGGAGSLDEFFEVLTWRQIGLHEKPIFLVNVEGYWDPLLAVIERIIAEGFAAPSLRDFTIAVPDAAALQKALEETFA</sequence>
<name>A0A443IXZ3_9RHOB</name>
<gene>
    <name evidence="7" type="ORF">D2T29_04575</name>
    <name evidence="5" type="ORF">D2T30_10215</name>
    <name evidence="6" type="ORF">D2T31_20455</name>
    <name evidence="4" type="ORF">D2T33_07580</name>
</gene>
<comment type="catalytic activity">
    <reaction evidence="1">
        <text>AMP + H2O = D-ribose 5-phosphate + adenine</text>
        <dbReference type="Rhea" id="RHEA:20129"/>
        <dbReference type="ChEBI" id="CHEBI:15377"/>
        <dbReference type="ChEBI" id="CHEBI:16708"/>
        <dbReference type="ChEBI" id="CHEBI:78346"/>
        <dbReference type="ChEBI" id="CHEBI:456215"/>
        <dbReference type="EC" id="3.2.2.4"/>
    </reaction>
</comment>
<evidence type="ECO:0000313" key="7">
    <source>
        <dbReference type="EMBL" id="RWR34180.1"/>
    </source>
</evidence>
<reference evidence="8 9" key="2">
    <citation type="submission" date="2019-01" db="EMBL/GenBank/DDBJ databases">
        <authorList>
            <person name="Li Y."/>
        </authorList>
    </citation>
    <scope>NUCLEOTIDE SEQUENCE [LARGE SCALE GENOMIC DNA]</scope>
    <source>
        <strain evidence="7 8">07D10-4-3</strain>
        <strain evidence="4 11">2D-5</strain>
        <strain evidence="6 10">D19-10-3-21</strain>
        <strain evidence="5 9">SK2B-1</strain>
    </source>
</reference>